<dbReference type="PIRSF" id="PIRSF004869">
    <property type="entry name" value="PflX_prd"/>
    <property type="match status" value="1"/>
</dbReference>
<evidence type="ECO:0000256" key="2">
    <source>
        <dbReference type="ARBA" id="ARBA00022723"/>
    </source>
</evidence>
<dbReference type="InterPro" id="IPR016431">
    <property type="entry name" value="Pyrv-formate_lyase-activ_prd"/>
</dbReference>
<dbReference type="GO" id="GO:0051536">
    <property type="term" value="F:iron-sulfur cluster binding"/>
    <property type="evidence" value="ECO:0007669"/>
    <property type="project" value="UniProtKB-KW"/>
</dbReference>
<keyword evidence="4 5" id="KW-0411">Iron-sulfur</keyword>
<dbReference type="GO" id="GO:0046872">
    <property type="term" value="F:metal ion binding"/>
    <property type="evidence" value="ECO:0007669"/>
    <property type="project" value="UniProtKB-KW"/>
</dbReference>
<evidence type="ECO:0000256" key="5">
    <source>
        <dbReference type="PIRSR" id="PIRSR004869-50"/>
    </source>
</evidence>
<comment type="cofactor">
    <cofactor evidence="5">
        <name>[4Fe-4S] cluster</name>
        <dbReference type="ChEBI" id="CHEBI:49883"/>
    </cofactor>
    <text evidence="5">Binds 1 [4Fe-4S] cluster. The cluster is coordinated with 3 cysteines and an exchangeable S-adenosyl-L-methionine.</text>
</comment>
<dbReference type="PANTHER" id="PTHR43075">
    <property type="entry name" value="FORMATE LYASE ACTIVATING ENZYME, PUTATIVE (AFU_ORTHOLOGUE AFUA_2G15630)-RELATED"/>
    <property type="match status" value="1"/>
</dbReference>
<dbReference type="Pfam" id="PF04055">
    <property type="entry name" value="Radical_SAM"/>
    <property type="match status" value="1"/>
</dbReference>
<gene>
    <name evidence="7" type="ORF">IAB69_03015</name>
</gene>
<proteinExistence type="predicted"/>
<evidence type="ECO:0000256" key="1">
    <source>
        <dbReference type="ARBA" id="ARBA00022691"/>
    </source>
</evidence>
<dbReference type="PANTHER" id="PTHR43075:SF1">
    <property type="entry name" value="FORMATE LYASE ACTIVATING ENZYME, PUTATIVE (AFU_ORTHOLOGUE AFUA_2G15630)-RELATED"/>
    <property type="match status" value="1"/>
</dbReference>
<dbReference type="Proteomes" id="UP000824110">
    <property type="component" value="Unassembled WGS sequence"/>
</dbReference>
<evidence type="ECO:0000259" key="6">
    <source>
        <dbReference type="Pfam" id="PF04055"/>
    </source>
</evidence>
<dbReference type="CDD" id="cd01335">
    <property type="entry name" value="Radical_SAM"/>
    <property type="match status" value="1"/>
</dbReference>
<protein>
    <submittedName>
        <fullName evidence="7">Radical SAM protein</fullName>
    </submittedName>
</protein>
<keyword evidence="3 5" id="KW-0408">Iron</keyword>
<reference evidence="7" key="1">
    <citation type="submission" date="2020-10" db="EMBL/GenBank/DDBJ databases">
        <authorList>
            <person name="Gilroy R."/>
        </authorList>
    </citation>
    <scope>NUCLEOTIDE SEQUENCE</scope>
    <source>
        <strain evidence="7">CHK195-12923</strain>
    </source>
</reference>
<feature type="binding site" evidence="5">
    <location>
        <position position="55"/>
    </location>
    <ligand>
        <name>[4Fe-4S] cluster</name>
        <dbReference type="ChEBI" id="CHEBI:49883"/>
        <note>4Fe-4S-S-AdoMet</note>
    </ligand>
</feature>
<dbReference type="InterPro" id="IPR013785">
    <property type="entry name" value="Aldolase_TIM"/>
</dbReference>
<dbReference type="AlphaFoldDB" id="A0A9D1MJF6"/>
<accession>A0A9D1MJF6</accession>
<dbReference type="InterPro" id="IPR058240">
    <property type="entry name" value="rSAM_sf"/>
</dbReference>
<name>A0A9D1MJF6_9FIRM</name>
<dbReference type="EMBL" id="DVNE01000027">
    <property type="protein sequence ID" value="HIU61600.1"/>
    <property type="molecule type" value="Genomic_DNA"/>
</dbReference>
<dbReference type="InterPro" id="IPR007197">
    <property type="entry name" value="rSAM"/>
</dbReference>
<dbReference type="InterPro" id="IPR040085">
    <property type="entry name" value="MJ0674-like"/>
</dbReference>
<evidence type="ECO:0000313" key="7">
    <source>
        <dbReference type="EMBL" id="HIU61600.1"/>
    </source>
</evidence>
<dbReference type="SFLD" id="SFLDG01099">
    <property type="entry name" value="Uncharacterised_Radical_SAM_Su"/>
    <property type="match status" value="1"/>
</dbReference>
<organism evidence="7 8">
    <name type="scientific">Candidatus Coproplasma excrementigallinarum</name>
    <dbReference type="NCBI Taxonomy" id="2840747"/>
    <lineage>
        <taxon>Bacteria</taxon>
        <taxon>Bacillati</taxon>
        <taxon>Bacillota</taxon>
        <taxon>Clostridia</taxon>
        <taxon>Eubacteriales</taxon>
        <taxon>Candidatus Coproplasma</taxon>
    </lineage>
</organism>
<reference evidence="7" key="2">
    <citation type="journal article" date="2021" name="PeerJ">
        <title>Extensive microbial diversity within the chicken gut microbiome revealed by metagenomics and culture.</title>
        <authorList>
            <person name="Gilroy R."/>
            <person name="Ravi A."/>
            <person name="Getino M."/>
            <person name="Pursley I."/>
            <person name="Horton D.L."/>
            <person name="Alikhan N.F."/>
            <person name="Baker D."/>
            <person name="Gharbi K."/>
            <person name="Hall N."/>
            <person name="Watson M."/>
            <person name="Adriaenssens E.M."/>
            <person name="Foster-Nyarko E."/>
            <person name="Jarju S."/>
            <person name="Secka A."/>
            <person name="Antonio M."/>
            <person name="Oren A."/>
            <person name="Chaudhuri R.R."/>
            <person name="La Ragione R."/>
            <person name="Hildebrand F."/>
            <person name="Pallen M.J."/>
        </authorList>
    </citation>
    <scope>NUCLEOTIDE SEQUENCE</scope>
    <source>
        <strain evidence="7">CHK195-12923</strain>
    </source>
</reference>
<feature type="binding site" evidence="5">
    <location>
        <position position="62"/>
    </location>
    <ligand>
        <name>[4Fe-4S] cluster</name>
        <dbReference type="ChEBI" id="CHEBI:49883"/>
        <note>4Fe-4S-S-AdoMet</note>
    </ligand>
</feature>
<keyword evidence="1 5" id="KW-0949">S-adenosyl-L-methionine</keyword>
<feature type="binding site" evidence="5">
    <location>
        <position position="59"/>
    </location>
    <ligand>
        <name>[4Fe-4S] cluster</name>
        <dbReference type="ChEBI" id="CHEBI:49883"/>
        <note>4Fe-4S-S-AdoMet</note>
    </ligand>
</feature>
<dbReference type="Gene3D" id="3.20.20.70">
    <property type="entry name" value="Aldolase class I"/>
    <property type="match status" value="1"/>
</dbReference>
<dbReference type="SUPFAM" id="SSF102114">
    <property type="entry name" value="Radical SAM enzymes"/>
    <property type="match status" value="1"/>
</dbReference>
<evidence type="ECO:0000313" key="8">
    <source>
        <dbReference type="Proteomes" id="UP000824110"/>
    </source>
</evidence>
<evidence type="ECO:0000256" key="4">
    <source>
        <dbReference type="ARBA" id="ARBA00023014"/>
    </source>
</evidence>
<dbReference type="SFLD" id="SFLDS00029">
    <property type="entry name" value="Radical_SAM"/>
    <property type="match status" value="1"/>
</dbReference>
<feature type="domain" description="Radical SAM core" evidence="6">
    <location>
        <begin position="51"/>
        <end position="176"/>
    </location>
</feature>
<evidence type="ECO:0000256" key="3">
    <source>
        <dbReference type="ARBA" id="ARBA00023004"/>
    </source>
</evidence>
<keyword evidence="2 5" id="KW-0479">Metal-binding</keyword>
<sequence length="283" mass="32175">MNCTQCPVACGADRSQRNGYCSVQGIKIAKYYLHPFEEPVISFKNGSGCVFFCGCSLKCRFCQNFEVSRALRGKNFTVKELADIFKELEDMGADNINLVNPTHYLSHIKEALSIYRPSIPIVYNTHGYEKIESLEEADEFVDIWLTDLKFISGELAARYTSRPDYAKYALPAVKFMAEKQPLFSDEGKMLKGCIVRHLIMPLGVEDSLKVVEFVSTLPRTVYFSLMSQYTPCGDIEGFPELQRKITAREYKKVLAAVEAAGLENVFLQERKSAEKDFIPKWDF</sequence>
<dbReference type="GO" id="GO:0003824">
    <property type="term" value="F:catalytic activity"/>
    <property type="evidence" value="ECO:0007669"/>
    <property type="project" value="InterPro"/>
</dbReference>
<comment type="caution">
    <text evidence="7">The sequence shown here is derived from an EMBL/GenBank/DDBJ whole genome shotgun (WGS) entry which is preliminary data.</text>
</comment>